<dbReference type="eggNOG" id="COG1289">
    <property type="taxonomic scope" value="Bacteria"/>
</dbReference>
<sequence length="708" mass="79378">MLLIKPLLAFRPNKMDWIFAFKTFAAGLLALYAAFELNLAYPIWAIGTVFVIANPYSGMTSSKSIYRVLGTLIGAIVSVIATPALINTPWLFTFFLAAWVGWCLYFSLLDRTPRSYVFMLAGYTTVIIAYNAVYYIDSISIFDMAIGRFLEITVGVVCSAIVTTTIFPMHIGPAVKVRVNKTVQDTQNIFNKILLNEKHQSHYAESLGSLARDIADIHGMAVHLSYEKSTLKGMTKPLQEMLNQMTMLLSNLVAMSERMNQLDEPFKDEHFQQEMASIHAHIQMFMQNDREIQEQDLNLLPAEFEPDFHRLMQSAPDEQQIILAGLKMDVRHYIQNIRAIQLIWQRINCGDAVLPESVTALTTNYPNLHRDHGVAVRGGISAFIIIILGTGFWILSGWKTGFMLAEMAAISACILTAMDNPVPALKMFIRGNIYAAVAVFIYAYGIFPHVTAFWQLAAVLAPFVIFCLLLFPHPPLVGIGLPMLMGTVMGLNLQNRYSLDQVLFFDASIGTVIGPIISVYVIHLVRAMSPEMTVQRILSMHYKAIRQALYIPYGVPFRIHLRTMLDRIGILNTKAVQSEALKRDINLALIEASAVVDLTRLQELMQEFPAEHELAAGLEDLIQLLDDYFRTKELMRPELLLKDKVLQKIALLKQRSKELNSREIAERLLVSLNNIQSSLCHVLCHASGNPSKAASSELDTEPAGVQHG</sequence>
<dbReference type="AlphaFoldDB" id="N9DLD4"/>
<dbReference type="PANTHER" id="PTHR30509:SF9">
    <property type="entry name" value="MULTIDRUG RESISTANCE PROTEIN MDTO"/>
    <property type="match status" value="1"/>
</dbReference>
<dbReference type="GO" id="GO:0005886">
    <property type="term" value="C:plasma membrane"/>
    <property type="evidence" value="ECO:0007669"/>
    <property type="project" value="UniProtKB-SubCell"/>
</dbReference>
<evidence type="ECO:0000256" key="6">
    <source>
        <dbReference type="ARBA" id="ARBA00023136"/>
    </source>
</evidence>
<dbReference type="EMBL" id="APQD01000024">
    <property type="protein sequence ID" value="ENV81308.1"/>
    <property type="molecule type" value="Genomic_DNA"/>
</dbReference>
<feature type="transmembrane region" description="Helical" evidence="7">
    <location>
        <begin position="453"/>
        <end position="471"/>
    </location>
</feature>
<keyword evidence="2" id="KW-0813">Transport</keyword>
<dbReference type="Pfam" id="PF04632">
    <property type="entry name" value="FUSC"/>
    <property type="match status" value="1"/>
</dbReference>
<dbReference type="OrthoDB" id="9807111at2"/>
<evidence type="ECO:0000256" key="2">
    <source>
        <dbReference type="ARBA" id="ARBA00022448"/>
    </source>
</evidence>
<keyword evidence="3" id="KW-1003">Cell membrane</keyword>
<evidence type="ECO:0008006" key="10">
    <source>
        <dbReference type="Google" id="ProtNLM"/>
    </source>
</evidence>
<comment type="caution">
    <text evidence="8">The sequence shown here is derived from an EMBL/GenBank/DDBJ whole genome shotgun (WGS) entry which is preliminary data.</text>
</comment>
<dbReference type="RefSeq" id="WP_005013317.1">
    <property type="nucleotide sequence ID" value="NZ_KB849730.1"/>
</dbReference>
<feature type="transmembrane region" description="Helical" evidence="7">
    <location>
        <begin position="41"/>
        <end position="58"/>
    </location>
</feature>
<proteinExistence type="predicted"/>
<gene>
    <name evidence="8" type="ORF">F941_03138</name>
</gene>
<feature type="transmembrane region" description="Helical" evidence="7">
    <location>
        <begin position="90"/>
        <end position="109"/>
    </location>
</feature>
<feature type="transmembrane region" description="Helical" evidence="7">
    <location>
        <begin position="374"/>
        <end position="395"/>
    </location>
</feature>
<feature type="transmembrane region" description="Helical" evidence="7">
    <location>
        <begin position="116"/>
        <end position="136"/>
    </location>
</feature>
<dbReference type="PATRIC" id="fig|1120925.3.peg.3287"/>
<evidence type="ECO:0000256" key="5">
    <source>
        <dbReference type="ARBA" id="ARBA00022989"/>
    </source>
</evidence>
<dbReference type="PANTHER" id="PTHR30509">
    <property type="entry name" value="P-HYDROXYBENZOIC ACID EFFLUX PUMP SUBUNIT-RELATED"/>
    <property type="match status" value="1"/>
</dbReference>
<feature type="transmembrane region" description="Helical" evidence="7">
    <location>
        <begin position="65"/>
        <end position="84"/>
    </location>
</feature>
<accession>N9DLD4</accession>
<evidence type="ECO:0000256" key="1">
    <source>
        <dbReference type="ARBA" id="ARBA00004651"/>
    </source>
</evidence>
<evidence type="ECO:0000313" key="9">
    <source>
        <dbReference type="Proteomes" id="UP000018460"/>
    </source>
</evidence>
<evidence type="ECO:0000256" key="3">
    <source>
        <dbReference type="ARBA" id="ARBA00022475"/>
    </source>
</evidence>
<feature type="transmembrane region" description="Helical" evidence="7">
    <location>
        <begin position="17"/>
        <end position="35"/>
    </location>
</feature>
<organism evidence="8 9">
    <name type="scientific">Acinetobacter bouvetii DSM 14964 = CIP 107468</name>
    <dbReference type="NCBI Taxonomy" id="1120925"/>
    <lineage>
        <taxon>Bacteria</taxon>
        <taxon>Pseudomonadati</taxon>
        <taxon>Pseudomonadota</taxon>
        <taxon>Gammaproteobacteria</taxon>
        <taxon>Moraxellales</taxon>
        <taxon>Moraxellaceae</taxon>
        <taxon>Acinetobacter</taxon>
    </lineage>
</organism>
<dbReference type="InterPro" id="IPR006726">
    <property type="entry name" value="PHBA_efflux_AaeB/fusaric-R"/>
</dbReference>
<evidence type="ECO:0000313" key="8">
    <source>
        <dbReference type="EMBL" id="ENV81308.1"/>
    </source>
</evidence>
<dbReference type="Proteomes" id="UP000018460">
    <property type="component" value="Unassembled WGS sequence"/>
</dbReference>
<keyword evidence="9" id="KW-1185">Reference proteome</keyword>
<keyword evidence="6 7" id="KW-0472">Membrane</keyword>
<reference evidence="8 9" key="1">
    <citation type="submission" date="2013-02" db="EMBL/GenBank/DDBJ databases">
        <title>The Genome Sequence of Acinetobacter bouvetii CIP 107468.</title>
        <authorList>
            <consortium name="The Broad Institute Genome Sequencing Platform"/>
            <consortium name="The Broad Institute Genome Sequencing Center for Infectious Disease"/>
            <person name="Cerqueira G."/>
            <person name="Feldgarden M."/>
            <person name="Courvalin P."/>
            <person name="Perichon B."/>
            <person name="Grillot-Courvalin C."/>
            <person name="Clermont D."/>
            <person name="Rocha E."/>
            <person name="Yoon E.-J."/>
            <person name="Nemec A."/>
            <person name="Walker B."/>
            <person name="Young S.K."/>
            <person name="Zeng Q."/>
            <person name="Gargeya S."/>
            <person name="Fitzgerald M."/>
            <person name="Haas B."/>
            <person name="Abouelleil A."/>
            <person name="Alvarado L."/>
            <person name="Arachchi H.M."/>
            <person name="Berlin A.M."/>
            <person name="Chapman S.B."/>
            <person name="Dewar J."/>
            <person name="Goldberg J."/>
            <person name="Griggs A."/>
            <person name="Gujja S."/>
            <person name="Hansen M."/>
            <person name="Howarth C."/>
            <person name="Imamovic A."/>
            <person name="Larimer J."/>
            <person name="McCowan C."/>
            <person name="Murphy C."/>
            <person name="Neiman D."/>
            <person name="Pearson M."/>
            <person name="Priest M."/>
            <person name="Roberts A."/>
            <person name="Saif S."/>
            <person name="Shea T."/>
            <person name="Sisk P."/>
            <person name="Sykes S."/>
            <person name="Wortman J."/>
            <person name="Nusbaum C."/>
            <person name="Birren B."/>
        </authorList>
    </citation>
    <scope>NUCLEOTIDE SEQUENCE [LARGE SCALE GENOMIC DNA]</scope>
    <source>
        <strain evidence="8 9">CIP 107468</strain>
    </source>
</reference>
<evidence type="ECO:0000256" key="7">
    <source>
        <dbReference type="SAM" id="Phobius"/>
    </source>
</evidence>
<feature type="transmembrane region" description="Helical" evidence="7">
    <location>
        <begin position="501"/>
        <end position="522"/>
    </location>
</feature>
<protein>
    <recommendedName>
        <fullName evidence="10">Fusaric acid resistance protein</fullName>
    </recommendedName>
</protein>
<dbReference type="GO" id="GO:0022857">
    <property type="term" value="F:transmembrane transporter activity"/>
    <property type="evidence" value="ECO:0007669"/>
    <property type="project" value="InterPro"/>
</dbReference>
<name>N9DLD4_9GAMM</name>
<evidence type="ECO:0000256" key="4">
    <source>
        <dbReference type="ARBA" id="ARBA00022692"/>
    </source>
</evidence>
<keyword evidence="5 7" id="KW-1133">Transmembrane helix</keyword>
<keyword evidence="4 7" id="KW-0812">Transmembrane</keyword>
<feature type="transmembrane region" description="Helical" evidence="7">
    <location>
        <begin position="427"/>
        <end position="447"/>
    </location>
</feature>
<feature type="transmembrane region" description="Helical" evidence="7">
    <location>
        <begin position="148"/>
        <end position="171"/>
    </location>
</feature>
<comment type="subcellular location">
    <subcellularLocation>
        <location evidence="1">Cell membrane</location>
        <topology evidence="1">Multi-pass membrane protein</topology>
    </subcellularLocation>
</comment>